<evidence type="ECO:0000259" key="3">
    <source>
        <dbReference type="Pfam" id="PF09792"/>
    </source>
</evidence>
<evidence type="ECO:0000256" key="2">
    <source>
        <dbReference type="SAM" id="SignalP"/>
    </source>
</evidence>
<dbReference type="EMBL" id="CAOQHR010000007">
    <property type="protein sequence ID" value="CAI6337605.1"/>
    <property type="molecule type" value="Genomic_DNA"/>
</dbReference>
<evidence type="ECO:0000256" key="1">
    <source>
        <dbReference type="SAM" id="MobiDB-lite"/>
    </source>
</evidence>
<reference evidence="4" key="1">
    <citation type="submission" date="2023-01" db="EMBL/GenBank/DDBJ databases">
        <authorList>
            <person name="Van Ghelder C."/>
            <person name="Rancurel C."/>
        </authorList>
    </citation>
    <scope>NUCLEOTIDE SEQUENCE</scope>
    <source>
        <strain evidence="4">CNCM I-4278</strain>
    </source>
</reference>
<dbReference type="AlphaFoldDB" id="A0A9W4UKE6"/>
<dbReference type="Proteomes" id="UP001152607">
    <property type="component" value="Unassembled WGS sequence"/>
</dbReference>
<feature type="signal peptide" evidence="2">
    <location>
        <begin position="1"/>
        <end position="20"/>
    </location>
</feature>
<evidence type="ECO:0000313" key="5">
    <source>
        <dbReference type="Proteomes" id="UP001152607"/>
    </source>
</evidence>
<proteinExistence type="predicted"/>
<keyword evidence="2" id="KW-0732">Signal</keyword>
<sequence>MSPPHSILAALILFATAAHSYPTATPLDQIASNADALELTLKERSPNPQYWANQMNPAPSDSYPNDPSDIAPDFNHDGAALSKRFPTGNNIVKPFYISQFNPSSQSVTHNPTTGKVSFSGGVTTIFTFNMPSNLAGRKCTIGFSLESRDNSVKLSNGNPVVMVYSRASAPPQMNIRSWTTAGSNRVDHIGNLKLNRNGNADIFETPTSLRDFDCMTMQRAWEVAPRFNVEAEWGNGAGSGMYISYK</sequence>
<comment type="caution">
    <text evidence="4">The sequence shown here is derived from an EMBL/GenBank/DDBJ whole genome shotgun (WGS) entry which is preliminary data.</text>
</comment>
<feature type="domain" description="Ubiquitin 3 binding protein But2 C-terminal" evidence="3">
    <location>
        <begin position="97"/>
        <end position="201"/>
    </location>
</feature>
<dbReference type="OrthoDB" id="5356630at2759"/>
<gene>
    <name evidence="4" type="ORF">PDIGIT_LOCUS10718</name>
</gene>
<evidence type="ECO:0000313" key="4">
    <source>
        <dbReference type="EMBL" id="CAI6337605.1"/>
    </source>
</evidence>
<protein>
    <recommendedName>
        <fullName evidence="3">Ubiquitin 3 binding protein But2 C-terminal domain-containing protein</fullName>
    </recommendedName>
</protein>
<keyword evidence="5" id="KW-1185">Reference proteome</keyword>
<feature type="region of interest" description="Disordered" evidence="1">
    <location>
        <begin position="45"/>
        <end position="65"/>
    </location>
</feature>
<feature type="chain" id="PRO_5040729727" description="Ubiquitin 3 binding protein But2 C-terminal domain-containing protein" evidence="2">
    <location>
        <begin position="21"/>
        <end position="246"/>
    </location>
</feature>
<feature type="compositionally biased region" description="Polar residues" evidence="1">
    <location>
        <begin position="46"/>
        <end position="65"/>
    </location>
</feature>
<dbReference type="Pfam" id="PF09792">
    <property type="entry name" value="But2"/>
    <property type="match status" value="1"/>
</dbReference>
<accession>A0A9W4UKE6</accession>
<dbReference type="InterPro" id="IPR018620">
    <property type="entry name" value="Ubiquitin3-bd_protein_But2_C"/>
</dbReference>
<organism evidence="4 5">
    <name type="scientific">Periconia digitata</name>
    <dbReference type="NCBI Taxonomy" id="1303443"/>
    <lineage>
        <taxon>Eukaryota</taxon>
        <taxon>Fungi</taxon>
        <taxon>Dikarya</taxon>
        <taxon>Ascomycota</taxon>
        <taxon>Pezizomycotina</taxon>
        <taxon>Dothideomycetes</taxon>
        <taxon>Pleosporomycetidae</taxon>
        <taxon>Pleosporales</taxon>
        <taxon>Massarineae</taxon>
        <taxon>Periconiaceae</taxon>
        <taxon>Periconia</taxon>
    </lineage>
</organism>
<name>A0A9W4UKE6_9PLEO</name>